<comment type="caution">
    <text evidence="1">The sequence shown here is derived from an EMBL/GenBank/DDBJ whole genome shotgun (WGS) entry which is preliminary data.</text>
</comment>
<gene>
    <name evidence="1" type="ORF">HNQ79_005308</name>
</gene>
<dbReference type="RefSeq" id="WP_185035212.1">
    <property type="nucleotide sequence ID" value="NZ_BNBN01000012.1"/>
</dbReference>
<dbReference type="EMBL" id="JACHEM010000015">
    <property type="protein sequence ID" value="MBB6438796.1"/>
    <property type="molecule type" value="Genomic_DNA"/>
</dbReference>
<organism evidence="1 2">
    <name type="scientific">Streptomyces candidus</name>
    <dbReference type="NCBI Taxonomy" id="67283"/>
    <lineage>
        <taxon>Bacteria</taxon>
        <taxon>Bacillati</taxon>
        <taxon>Actinomycetota</taxon>
        <taxon>Actinomycetes</taxon>
        <taxon>Kitasatosporales</taxon>
        <taxon>Streptomycetaceae</taxon>
        <taxon>Streptomyces</taxon>
    </lineage>
</organism>
<dbReference type="AlphaFoldDB" id="A0A7X0LT97"/>
<sequence length="111" mass="11894">MTTHVPGPRRKNLVIALLSAVAVLAAAGWVVISQFNERPLWPQNVAYEAGYNRGIQVRKVDRDGTKVAEAVGGGCESWVSSAGKKADLDPHSWVRGCLDGVTDKPDNPNDA</sequence>
<evidence type="ECO:0000313" key="2">
    <source>
        <dbReference type="Proteomes" id="UP000540423"/>
    </source>
</evidence>
<protein>
    <submittedName>
        <fullName evidence="1">Uncharacterized protein</fullName>
    </submittedName>
</protein>
<name>A0A7X0LT97_9ACTN</name>
<proteinExistence type="predicted"/>
<keyword evidence="2" id="KW-1185">Reference proteome</keyword>
<evidence type="ECO:0000313" key="1">
    <source>
        <dbReference type="EMBL" id="MBB6438796.1"/>
    </source>
</evidence>
<accession>A0A7X0LT97</accession>
<dbReference type="Proteomes" id="UP000540423">
    <property type="component" value="Unassembled WGS sequence"/>
</dbReference>
<reference evidence="1 2" key="1">
    <citation type="submission" date="2020-08" db="EMBL/GenBank/DDBJ databases">
        <title>Genomic Encyclopedia of Type Strains, Phase IV (KMG-IV): sequencing the most valuable type-strain genomes for metagenomic binning, comparative biology and taxonomic classification.</title>
        <authorList>
            <person name="Goeker M."/>
        </authorList>
    </citation>
    <scope>NUCLEOTIDE SEQUENCE [LARGE SCALE GENOMIC DNA]</scope>
    <source>
        <strain evidence="1 2">DSM 40141</strain>
    </source>
</reference>